<accession>A0A1Y1S1F0</accession>
<protein>
    <recommendedName>
        <fullName evidence="6">Transcription antitermination protein NusB</fullName>
    </recommendedName>
    <alternativeName>
        <fullName evidence="6">Antitermination factor NusB</fullName>
    </alternativeName>
</protein>
<evidence type="ECO:0000259" key="7">
    <source>
        <dbReference type="Pfam" id="PF01029"/>
    </source>
</evidence>
<dbReference type="PANTHER" id="PTHR11078">
    <property type="entry name" value="N UTILIZATION SUBSTANCE PROTEIN B-RELATED"/>
    <property type="match status" value="1"/>
</dbReference>
<comment type="caution">
    <text evidence="8">The sequence shown here is derived from an EMBL/GenBank/DDBJ whole genome shotgun (WGS) entry which is preliminary data.</text>
</comment>
<dbReference type="InterPro" id="IPR035926">
    <property type="entry name" value="NusB-like_sf"/>
</dbReference>
<evidence type="ECO:0000256" key="1">
    <source>
        <dbReference type="ARBA" id="ARBA00005952"/>
    </source>
</evidence>
<evidence type="ECO:0000256" key="2">
    <source>
        <dbReference type="ARBA" id="ARBA00022814"/>
    </source>
</evidence>
<keyword evidence="3 6" id="KW-0694">RNA-binding</keyword>
<name>A0A1Y1S1F0_9SPIO</name>
<dbReference type="HAMAP" id="MF_00073">
    <property type="entry name" value="NusB"/>
    <property type="match status" value="1"/>
</dbReference>
<keyword evidence="4 6" id="KW-0805">Transcription regulation</keyword>
<keyword evidence="5 6" id="KW-0804">Transcription</keyword>
<evidence type="ECO:0000256" key="3">
    <source>
        <dbReference type="ARBA" id="ARBA00022884"/>
    </source>
</evidence>
<proteinExistence type="inferred from homology"/>
<evidence type="ECO:0000313" key="9">
    <source>
        <dbReference type="Proteomes" id="UP000192343"/>
    </source>
</evidence>
<evidence type="ECO:0000256" key="6">
    <source>
        <dbReference type="HAMAP-Rule" id="MF_00073"/>
    </source>
</evidence>
<dbReference type="RefSeq" id="WP_083048502.1">
    <property type="nucleotide sequence ID" value="NZ_CAXXQO010000002.1"/>
</dbReference>
<gene>
    <name evidence="6" type="primary">nusB</name>
    <name evidence="8" type="ORF">B4O97_03830</name>
</gene>
<keyword evidence="9" id="KW-1185">Reference proteome</keyword>
<evidence type="ECO:0000256" key="4">
    <source>
        <dbReference type="ARBA" id="ARBA00023015"/>
    </source>
</evidence>
<dbReference type="InterPro" id="IPR006027">
    <property type="entry name" value="NusB_RsmB_TIM44"/>
</dbReference>
<keyword evidence="2 6" id="KW-0889">Transcription antitermination</keyword>
<dbReference type="OrthoDB" id="9811381at2"/>
<evidence type="ECO:0000256" key="5">
    <source>
        <dbReference type="ARBA" id="ARBA00023163"/>
    </source>
</evidence>
<dbReference type="PANTHER" id="PTHR11078:SF3">
    <property type="entry name" value="ANTITERMINATION NUSB DOMAIN-CONTAINING PROTEIN"/>
    <property type="match status" value="1"/>
</dbReference>
<feature type="domain" description="NusB/RsmB/TIM44" evidence="7">
    <location>
        <begin position="6"/>
        <end position="135"/>
    </location>
</feature>
<dbReference type="GO" id="GO:0003723">
    <property type="term" value="F:RNA binding"/>
    <property type="evidence" value="ECO:0007669"/>
    <property type="project" value="UniProtKB-UniRule"/>
</dbReference>
<comment type="function">
    <text evidence="6">Involved in transcription antitermination. Required for transcription of ribosomal RNA (rRNA) genes. Binds specifically to the boxA antiterminator sequence of the ribosomal RNA (rrn) operons.</text>
</comment>
<dbReference type="InterPro" id="IPR011605">
    <property type="entry name" value="NusB_fam"/>
</dbReference>
<dbReference type="GO" id="GO:0031564">
    <property type="term" value="P:transcription antitermination"/>
    <property type="evidence" value="ECO:0007669"/>
    <property type="project" value="UniProtKB-KW"/>
</dbReference>
<reference evidence="8 9" key="1">
    <citation type="submission" date="2017-03" db="EMBL/GenBank/DDBJ databases">
        <title>Draft Genome sequence of Marispirochaeta sp. strain JC444.</title>
        <authorList>
            <person name="Shivani Y."/>
            <person name="Subhash Y."/>
            <person name="Sasikala C."/>
            <person name="Ramana C."/>
        </authorList>
    </citation>
    <scope>NUCLEOTIDE SEQUENCE [LARGE SCALE GENOMIC DNA]</scope>
    <source>
        <strain evidence="8 9">JC444</strain>
    </source>
</reference>
<dbReference type="Gene3D" id="1.10.940.10">
    <property type="entry name" value="NusB-like"/>
    <property type="match status" value="1"/>
</dbReference>
<evidence type="ECO:0000313" key="8">
    <source>
        <dbReference type="EMBL" id="ORC37332.1"/>
    </source>
</evidence>
<sequence>MGSRRKGRVLAFQALFSWDLNPQTPEEIATFPWIDEEMRARYEQETLDFARFIVLGTIENLDFIDECISGHLEHWDFKRIGKIDLAILRMSAYALKFQQDIPATVTIDEAVDIAKIYGSDESYRFINGVLDGILKSHHEKR</sequence>
<organism evidence="8 9">
    <name type="scientific">Marispirochaeta aestuarii</name>
    <dbReference type="NCBI Taxonomy" id="1963862"/>
    <lineage>
        <taxon>Bacteria</taxon>
        <taxon>Pseudomonadati</taxon>
        <taxon>Spirochaetota</taxon>
        <taxon>Spirochaetia</taxon>
        <taxon>Spirochaetales</taxon>
        <taxon>Spirochaetaceae</taxon>
        <taxon>Marispirochaeta</taxon>
    </lineage>
</organism>
<dbReference type="GO" id="GO:0006353">
    <property type="term" value="P:DNA-templated transcription termination"/>
    <property type="evidence" value="ECO:0007669"/>
    <property type="project" value="UniProtKB-UniRule"/>
</dbReference>
<comment type="similarity">
    <text evidence="1 6">Belongs to the NusB family.</text>
</comment>
<dbReference type="Proteomes" id="UP000192343">
    <property type="component" value="Unassembled WGS sequence"/>
</dbReference>
<dbReference type="GO" id="GO:0005829">
    <property type="term" value="C:cytosol"/>
    <property type="evidence" value="ECO:0007669"/>
    <property type="project" value="TreeGrafter"/>
</dbReference>
<dbReference type="EMBL" id="MWQY01000003">
    <property type="protein sequence ID" value="ORC37332.1"/>
    <property type="molecule type" value="Genomic_DNA"/>
</dbReference>
<dbReference type="NCBIfam" id="TIGR01951">
    <property type="entry name" value="nusB"/>
    <property type="match status" value="1"/>
</dbReference>
<dbReference type="Pfam" id="PF01029">
    <property type="entry name" value="NusB"/>
    <property type="match status" value="1"/>
</dbReference>
<dbReference type="SUPFAM" id="SSF48013">
    <property type="entry name" value="NusB-like"/>
    <property type="match status" value="1"/>
</dbReference>
<dbReference type="CDD" id="cd00619">
    <property type="entry name" value="Terminator_NusB"/>
    <property type="match status" value="1"/>
</dbReference>
<dbReference type="AlphaFoldDB" id="A0A1Y1S1F0"/>
<dbReference type="STRING" id="1963862.B4O97_03830"/>